<feature type="transmembrane region" description="Helical" evidence="2">
    <location>
        <begin position="6"/>
        <end position="25"/>
    </location>
</feature>
<protein>
    <submittedName>
        <fullName evidence="5">Nucleotide-diphosphate-sugar epimerase, membrane-associated protein</fullName>
    </submittedName>
</protein>
<dbReference type="Pfam" id="PF17836">
    <property type="entry name" value="PglD_N"/>
    <property type="match status" value="1"/>
</dbReference>
<evidence type="ECO:0000256" key="2">
    <source>
        <dbReference type="SAM" id="Phobius"/>
    </source>
</evidence>
<proteinExistence type="inferred from homology"/>
<dbReference type="PANTHER" id="PTHR43318">
    <property type="entry name" value="UDP-N-ACETYLGLUCOSAMINE 4,6-DEHYDRATASE"/>
    <property type="match status" value="1"/>
</dbReference>
<dbReference type="InterPro" id="IPR036291">
    <property type="entry name" value="NAD(P)-bd_dom_sf"/>
</dbReference>
<dbReference type="Proteomes" id="UP000002590">
    <property type="component" value="Chromosome"/>
</dbReference>
<dbReference type="CDD" id="cd05237">
    <property type="entry name" value="UDP_invert_4-6DH_SDR_e"/>
    <property type="match status" value="1"/>
</dbReference>
<dbReference type="InterPro" id="IPR003869">
    <property type="entry name" value="Polysac_CapD-like"/>
</dbReference>
<feature type="domain" description="PglD N-terminal" evidence="4">
    <location>
        <begin position="42"/>
        <end position="107"/>
    </location>
</feature>
<dbReference type="eggNOG" id="COG1086">
    <property type="taxonomic scope" value="Bacteria"/>
</dbReference>
<dbReference type="InterPro" id="IPR041561">
    <property type="entry name" value="PglD_N"/>
</dbReference>
<evidence type="ECO:0000259" key="4">
    <source>
        <dbReference type="Pfam" id="PF17836"/>
    </source>
</evidence>
<dbReference type="SUPFAM" id="SSF53335">
    <property type="entry name" value="S-adenosyl-L-methionine-dependent methyltransferases"/>
    <property type="match status" value="1"/>
</dbReference>
<name>A2BSD6_PROMS</name>
<gene>
    <name evidence="5" type="ordered locus">A9601_14131</name>
</gene>
<keyword evidence="2" id="KW-0472">Membrane</keyword>
<keyword evidence="2" id="KW-0812">Transmembrane</keyword>
<dbReference type="HOGENOM" id="CLU_013560_6_0_3"/>
<feature type="domain" description="Polysaccharide biosynthesis protein CapD-like" evidence="3">
    <location>
        <begin position="178"/>
        <end position="465"/>
    </location>
</feature>
<dbReference type="AlphaFoldDB" id="A2BSD6"/>
<comment type="similarity">
    <text evidence="1">Belongs to the polysaccharide synthase family.</text>
</comment>
<dbReference type="EMBL" id="CP000551">
    <property type="protein sequence ID" value="ABM70697.1"/>
    <property type="molecule type" value="Genomic_DNA"/>
</dbReference>
<dbReference type="KEGG" id="pmb:A9601_14131"/>
<evidence type="ECO:0000259" key="3">
    <source>
        <dbReference type="Pfam" id="PF02719"/>
    </source>
</evidence>
<dbReference type="Pfam" id="PF02719">
    <property type="entry name" value="Polysacc_synt_2"/>
    <property type="match status" value="1"/>
</dbReference>
<reference evidence="5 6" key="1">
    <citation type="journal article" date="2007" name="PLoS Genet.">
        <title>Patterns and implications of gene gain and loss in the evolution of Prochlorococcus.</title>
        <authorList>
            <person name="Kettler G.C."/>
            <person name="Martiny A.C."/>
            <person name="Huang K."/>
            <person name="Zucker J."/>
            <person name="Coleman M.L."/>
            <person name="Rodrigue S."/>
            <person name="Chen F."/>
            <person name="Lapidus A."/>
            <person name="Ferriera S."/>
            <person name="Johnson J."/>
            <person name="Steglich C."/>
            <person name="Church G.M."/>
            <person name="Richardson P."/>
            <person name="Chisholm S.W."/>
        </authorList>
    </citation>
    <scope>NUCLEOTIDE SEQUENCE [LARGE SCALE GENOMIC DNA]</scope>
    <source>
        <strain evidence="5 6">AS9601</strain>
    </source>
</reference>
<dbReference type="PANTHER" id="PTHR43318:SF1">
    <property type="entry name" value="POLYSACCHARIDE BIOSYNTHESIS PROTEIN EPSC-RELATED"/>
    <property type="match status" value="1"/>
</dbReference>
<dbReference type="Gene3D" id="3.40.50.720">
    <property type="entry name" value="NAD(P)-binding Rossmann-like Domain"/>
    <property type="match status" value="2"/>
</dbReference>
<organism evidence="5 6">
    <name type="scientific">Prochlorococcus marinus (strain AS9601)</name>
    <dbReference type="NCBI Taxonomy" id="146891"/>
    <lineage>
        <taxon>Bacteria</taxon>
        <taxon>Bacillati</taxon>
        <taxon>Cyanobacteriota</taxon>
        <taxon>Cyanophyceae</taxon>
        <taxon>Synechococcales</taxon>
        <taxon>Prochlorococcaceae</taxon>
        <taxon>Prochlorococcus</taxon>
    </lineage>
</organism>
<dbReference type="InterPro" id="IPR051203">
    <property type="entry name" value="Polysaccharide_Synthase-Rel"/>
</dbReference>
<evidence type="ECO:0000256" key="1">
    <source>
        <dbReference type="ARBA" id="ARBA00007430"/>
    </source>
</evidence>
<accession>A2BSD6</accession>
<dbReference type="STRING" id="146891.A9601_14131"/>
<evidence type="ECO:0000313" key="6">
    <source>
        <dbReference type="Proteomes" id="UP000002590"/>
    </source>
</evidence>
<dbReference type="SUPFAM" id="SSF51735">
    <property type="entry name" value="NAD(P)-binding Rossmann-fold domains"/>
    <property type="match status" value="1"/>
</dbReference>
<sequence length="520" mass="58486">MPALTIWILTAALVSSFSFIVRLFLKDVIFFLKNKLNNKQKNIVIYGAGDAGNQLANALCLSQKYKIISFIDDSSNLQGRTIGGIPIKSPNYLNFQNSKVDKVLLAIPSLTKERKKTLLENLEKKSIGVLQIPSIDELTSGSAQIDTLRPVSPEDLLSRDIATYEDNNLEELIKNKVVCISGAGGSIGSELCRQIIKLKPKKLILIEMNEHSLYKINYELTQKEIYEIEIIPILENASNYKSLNLLFKQIKINILFHAAAYKHVPLVEMNPMSGLANNFLSTSNLCKLALENSIERIILISSDKAVRPTNLMGVSKRLSELIFQAYSKIDNKKDVNKKTIFAMVRFGNVLGSSGSVVPLFNKQITKGGPITLTHPDVIRFFMTISESVQLVLQAALLANGGDLFILDMGKPVKIYDLAMKMINLRGLKIKNKENPDGDIEIIFTGLRPGEKLFEELLIDADTESTINPYILRAQEKFIMPENLFPRLEKLEYLIDSRDSKEVWNLLNEIVPEWIRSKELN</sequence>
<evidence type="ECO:0000313" key="5">
    <source>
        <dbReference type="EMBL" id="ABM70697.1"/>
    </source>
</evidence>
<keyword evidence="2" id="KW-1133">Transmembrane helix</keyword>
<dbReference type="InterPro" id="IPR029063">
    <property type="entry name" value="SAM-dependent_MTases_sf"/>
</dbReference>